<dbReference type="Gene3D" id="3.40.640.10">
    <property type="entry name" value="Type I PLP-dependent aspartate aminotransferase-like (Major domain)"/>
    <property type="match status" value="1"/>
</dbReference>
<feature type="domain" description="Aminotransferase class I/classII large" evidence="6">
    <location>
        <begin position="32"/>
        <end position="396"/>
    </location>
</feature>
<dbReference type="EC" id="4.4.1.13" evidence="2"/>
<dbReference type="SUPFAM" id="SSF53383">
    <property type="entry name" value="PLP-dependent transferases"/>
    <property type="match status" value="1"/>
</dbReference>
<keyword evidence="4 7" id="KW-0456">Lyase</keyword>
<evidence type="ECO:0000256" key="5">
    <source>
        <dbReference type="ARBA" id="ARBA00037974"/>
    </source>
</evidence>
<comment type="similarity">
    <text evidence="5">Belongs to the class-II pyridoxal-phosphate-dependent aminotransferase family. MalY/PatB cystathionine beta-lyase subfamily.</text>
</comment>
<keyword evidence="8" id="KW-1185">Reference proteome</keyword>
<evidence type="ECO:0000313" key="7">
    <source>
        <dbReference type="EMBL" id="MCD1653760.1"/>
    </source>
</evidence>
<sequence>MQGEYSFDETVDRRNTGAIKWDDSFNGGGKPDVIPLWVADMDFPAPPSVAEALRKRLNHPVFGYTNPPADYQAVVAGWYARRYKAEVSAEEVLIAPGMIPSLGIAVRSLTEAGAGILVTAPVYYPFFDIIRDNGRIAVNTALSTDGEGRFRLDFAAMDEAIRTAAREGVRTQAFMLCSPHNPGGRIWREDELREVLEFCGERGLALISDEIHGDIAVSDVPFVSLAGMESDDCKKIAVLGAPNKTFNIAGLHISHFVVRDHETRAAIKKGIAAAGFSQPNVFSITAAHEAYRTAGPWLDALNAYLKENIGFLLNFFAEKIPEAKAVPPEGGYLVWIDARKLIAELGFADDLSFSLALAEEGRVRVNPGSKFGPEGRGCLRINTACPRGQLEEGLSRFYGWISSRRENVQR</sequence>
<evidence type="ECO:0000256" key="4">
    <source>
        <dbReference type="ARBA" id="ARBA00023239"/>
    </source>
</evidence>
<dbReference type="GO" id="GO:0047804">
    <property type="term" value="F:cysteine-S-conjugate beta-lyase activity"/>
    <property type="evidence" value="ECO:0007669"/>
    <property type="project" value="UniProtKB-EC"/>
</dbReference>
<dbReference type="InterPro" id="IPR015424">
    <property type="entry name" value="PyrdxlP-dep_Trfase"/>
</dbReference>
<evidence type="ECO:0000259" key="6">
    <source>
        <dbReference type="Pfam" id="PF00155"/>
    </source>
</evidence>
<dbReference type="CDD" id="cd00609">
    <property type="entry name" value="AAT_like"/>
    <property type="match status" value="1"/>
</dbReference>
<proteinExistence type="inferred from homology"/>
<dbReference type="EMBL" id="JAINWA010000001">
    <property type="protein sequence ID" value="MCD1653760.1"/>
    <property type="molecule type" value="Genomic_DNA"/>
</dbReference>
<dbReference type="AlphaFoldDB" id="A0AAE3EGI5"/>
<dbReference type="NCBIfam" id="TIGR04350">
    <property type="entry name" value="C_S_lyase_PatB"/>
    <property type="match status" value="1"/>
</dbReference>
<gene>
    <name evidence="7" type="ORF">K7J14_03485</name>
</gene>
<evidence type="ECO:0000256" key="2">
    <source>
        <dbReference type="ARBA" id="ARBA00012224"/>
    </source>
</evidence>
<dbReference type="InterPro" id="IPR027619">
    <property type="entry name" value="C-S_lyase_PatB-like"/>
</dbReference>
<dbReference type="InterPro" id="IPR015421">
    <property type="entry name" value="PyrdxlP-dep_Trfase_major"/>
</dbReference>
<name>A0AAE3EGI5_9SPIR</name>
<evidence type="ECO:0000256" key="1">
    <source>
        <dbReference type="ARBA" id="ARBA00001933"/>
    </source>
</evidence>
<dbReference type="Pfam" id="PF00155">
    <property type="entry name" value="Aminotran_1_2"/>
    <property type="match status" value="1"/>
</dbReference>
<keyword evidence="3" id="KW-0663">Pyridoxal phosphate</keyword>
<dbReference type="Gene3D" id="3.90.1150.10">
    <property type="entry name" value="Aspartate Aminotransferase, domain 1"/>
    <property type="match status" value="1"/>
</dbReference>
<evidence type="ECO:0000313" key="8">
    <source>
        <dbReference type="Proteomes" id="UP001198163"/>
    </source>
</evidence>
<dbReference type="Proteomes" id="UP001198163">
    <property type="component" value="Unassembled WGS sequence"/>
</dbReference>
<reference evidence="7" key="1">
    <citation type="submission" date="2021-08" db="EMBL/GenBank/DDBJ databases">
        <title>Comparative analyses of Brucepasteria parasyntrophica and Teretinema zuelzerae.</title>
        <authorList>
            <person name="Song Y."/>
            <person name="Brune A."/>
        </authorList>
    </citation>
    <scope>NUCLEOTIDE SEQUENCE</scope>
    <source>
        <strain evidence="7">DSM 1903</strain>
    </source>
</reference>
<dbReference type="PANTHER" id="PTHR43525">
    <property type="entry name" value="PROTEIN MALY"/>
    <property type="match status" value="1"/>
</dbReference>
<dbReference type="InterPro" id="IPR051798">
    <property type="entry name" value="Class-II_PLP-Dep_Aminotrans"/>
</dbReference>
<dbReference type="RefSeq" id="WP_230753159.1">
    <property type="nucleotide sequence ID" value="NZ_JAINWA010000001.1"/>
</dbReference>
<evidence type="ECO:0000256" key="3">
    <source>
        <dbReference type="ARBA" id="ARBA00022898"/>
    </source>
</evidence>
<organism evidence="7 8">
    <name type="scientific">Teretinema zuelzerae</name>
    <dbReference type="NCBI Taxonomy" id="156"/>
    <lineage>
        <taxon>Bacteria</taxon>
        <taxon>Pseudomonadati</taxon>
        <taxon>Spirochaetota</taxon>
        <taxon>Spirochaetia</taxon>
        <taxon>Spirochaetales</taxon>
        <taxon>Treponemataceae</taxon>
        <taxon>Teretinema</taxon>
    </lineage>
</organism>
<accession>A0AAE3EGI5</accession>
<comment type="cofactor">
    <cofactor evidence="1">
        <name>pyridoxal 5'-phosphate</name>
        <dbReference type="ChEBI" id="CHEBI:597326"/>
    </cofactor>
</comment>
<dbReference type="GO" id="GO:0030170">
    <property type="term" value="F:pyridoxal phosphate binding"/>
    <property type="evidence" value="ECO:0007669"/>
    <property type="project" value="InterPro"/>
</dbReference>
<dbReference type="InterPro" id="IPR015422">
    <property type="entry name" value="PyrdxlP-dep_Trfase_small"/>
</dbReference>
<comment type="caution">
    <text evidence="7">The sequence shown here is derived from an EMBL/GenBank/DDBJ whole genome shotgun (WGS) entry which is preliminary data.</text>
</comment>
<dbReference type="InterPro" id="IPR004839">
    <property type="entry name" value="Aminotransferase_I/II_large"/>
</dbReference>
<dbReference type="PANTHER" id="PTHR43525:SF1">
    <property type="entry name" value="PROTEIN MALY"/>
    <property type="match status" value="1"/>
</dbReference>
<protein>
    <recommendedName>
        <fullName evidence="2">cysteine-S-conjugate beta-lyase</fullName>
        <ecNumber evidence="2">4.4.1.13</ecNumber>
    </recommendedName>
</protein>